<dbReference type="GO" id="GO:0005978">
    <property type="term" value="P:glycogen biosynthetic process"/>
    <property type="evidence" value="ECO:0007669"/>
    <property type="project" value="UniProtKB-UniRule"/>
</dbReference>
<dbReference type="HAMAP" id="MF_00685">
    <property type="entry name" value="GlgB"/>
    <property type="match status" value="1"/>
</dbReference>
<comment type="function">
    <text evidence="9">Catalyzes the formation of the alpha-1,6-glucosidic linkages in glycogen by scission of a 1,4-alpha-linked oligosaccharide from growing alpha-1,4-glucan chains and the subsequent attachment of the oligosaccharide to the alpha-1,6 position.</text>
</comment>
<keyword evidence="5 9" id="KW-0328">Glycosyltransferase</keyword>
<feature type="domain" description="Glycosyl hydrolase family 13 catalytic" evidence="11">
    <location>
        <begin position="244"/>
        <end position="598"/>
    </location>
</feature>
<dbReference type="InterPro" id="IPR006047">
    <property type="entry name" value="GH13_cat_dom"/>
</dbReference>
<dbReference type="EMBL" id="BJXB01000026">
    <property type="protein sequence ID" value="GEM48979.1"/>
    <property type="molecule type" value="Genomic_DNA"/>
</dbReference>
<dbReference type="SUPFAM" id="SSF51011">
    <property type="entry name" value="Glycosyl hydrolase domain"/>
    <property type="match status" value="1"/>
</dbReference>
<keyword evidence="4 9" id="KW-0321">Glycogen metabolism</keyword>
<evidence type="ECO:0000256" key="5">
    <source>
        <dbReference type="ARBA" id="ARBA00022676"/>
    </source>
</evidence>
<evidence type="ECO:0000256" key="9">
    <source>
        <dbReference type="HAMAP-Rule" id="MF_00685"/>
    </source>
</evidence>
<dbReference type="PANTHER" id="PTHR43651:SF3">
    <property type="entry name" value="1,4-ALPHA-GLUCAN-BRANCHING ENZYME"/>
    <property type="match status" value="1"/>
</dbReference>
<feature type="active site" description="Nucleophile" evidence="9 10">
    <location>
        <position position="401"/>
    </location>
</feature>
<dbReference type="Proteomes" id="UP000321306">
    <property type="component" value="Unassembled WGS sequence"/>
</dbReference>
<dbReference type="SUPFAM" id="SSF81296">
    <property type="entry name" value="E set domains"/>
    <property type="match status" value="2"/>
</dbReference>
<dbReference type="NCBIfam" id="NF008967">
    <property type="entry name" value="PRK12313.1"/>
    <property type="match status" value="1"/>
</dbReference>
<comment type="catalytic activity">
    <reaction evidence="1 9">
        <text>Transfers a segment of a (1-&gt;4)-alpha-D-glucan chain to a primary hydroxy group in a similar glucan chain.</text>
        <dbReference type="EC" id="2.4.1.18"/>
    </reaction>
</comment>
<dbReference type="FunFam" id="2.60.40.10:FF:000169">
    <property type="entry name" value="1,4-alpha-glucan branching enzyme GlgB"/>
    <property type="match status" value="1"/>
</dbReference>
<dbReference type="Gene3D" id="2.60.40.10">
    <property type="entry name" value="Immunoglobulins"/>
    <property type="match status" value="2"/>
</dbReference>
<dbReference type="CDD" id="cd11322">
    <property type="entry name" value="AmyAc_Glg_BE"/>
    <property type="match status" value="1"/>
</dbReference>
<evidence type="ECO:0000313" key="12">
    <source>
        <dbReference type="EMBL" id="GEM48979.1"/>
    </source>
</evidence>
<dbReference type="EC" id="2.4.1.18" evidence="9"/>
<keyword evidence="6 9" id="KW-0808">Transferase</keyword>
<comment type="pathway">
    <text evidence="2 9">Glycan biosynthesis; glycogen biosynthesis.</text>
</comment>
<dbReference type="InterPro" id="IPR013783">
    <property type="entry name" value="Ig-like_fold"/>
</dbReference>
<reference evidence="12 13" key="1">
    <citation type="submission" date="2019-07" db="EMBL/GenBank/DDBJ databases">
        <title>Whole genome shotgun sequence of Deinococcus cellulosilyticus NBRC 106333.</title>
        <authorList>
            <person name="Hosoyama A."/>
            <person name="Uohara A."/>
            <person name="Ohji S."/>
            <person name="Ichikawa N."/>
        </authorList>
    </citation>
    <scope>NUCLEOTIDE SEQUENCE [LARGE SCALE GENOMIC DNA]</scope>
    <source>
        <strain evidence="12 13">NBRC 106333</strain>
    </source>
</reference>
<comment type="similarity">
    <text evidence="3 9">Belongs to the glycosyl hydrolase 13 family. GlgB subfamily.</text>
</comment>
<dbReference type="Gene3D" id="2.60.40.1180">
    <property type="entry name" value="Golgi alpha-mannosidase II"/>
    <property type="match status" value="1"/>
</dbReference>
<comment type="subunit">
    <text evidence="9">Monomer.</text>
</comment>
<dbReference type="Pfam" id="PF22019">
    <property type="entry name" value="GlgB_N"/>
    <property type="match status" value="1"/>
</dbReference>
<proteinExistence type="inferred from homology"/>
<dbReference type="InterPro" id="IPR013780">
    <property type="entry name" value="Glyco_hydro_b"/>
</dbReference>
<keyword evidence="8 9" id="KW-0119">Carbohydrate metabolism</keyword>
<dbReference type="FunFam" id="2.60.40.1180:FF:000002">
    <property type="entry name" value="1,4-alpha-glucan branching enzyme GlgB"/>
    <property type="match status" value="1"/>
</dbReference>
<evidence type="ECO:0000256" key="3">
    <source>
        <dbReference type="ARBA" id="ARBA00009000"/>
    </source>
</evidence>
<dbReference type="InterPro" id="IPR017853">
    <property type="entry name" value="GH"/>
</dbReference>
<keyword evidence="7 9" id="KW-0320">Glycogen biosynthesis</keyword>
<dbReference type="SMART" id="SM00642">
    <property type="entry name" value="Aamy"/>
    <property type="match status" value="1"/>
</dbReference>
<dbReference type="GO" id="GO:0005829">
    <property type="term" value="C:cytosol"/>
    <property type="evidence" value="ECO:0007669"/>
    <property type="project" value="TreeGrafter"/>
</dbReference>
<dbReference type="OrthoDB" id="9800174at2"/>
<comment type="caution">
    <text evidence="12">The sequence shown here is derived from an EMBL/GenBank/DDBJ whole genome shotgun (WGS) entry which is preliminary data.</text>
</comment>
<dbReference type="Gene3D" id="3.20.20.80">
    <property type="entry name" value="Glycosidases"/>
    <property type="match status" value="1"/>
</dbReference>
<dbReference type="CDD" id="cd02855">
    <property type="entry name" value="E_set_GBE_prok_N"/>
    <property type="match status" value="1"/>
</dbReference>
<dbReference type="GO" id="GO:0043169">
    <property type="term" value="F:cation binding"/>
    <property type="evidence" value="ECO:0007669"/>
    <property type="project" value="InterPro"/>
</dbReference>
<evidence type="ECO:0000313" key="13">
    <source>
        <dbReference type="Proteomes" id="UP000321306"/>
    </source>
</evidence>
<organism evidence="12 13">
    <name type="scientific">Deinococcus cellulosilyticus (strain DSM 18568 / NBRC 106333 / KACC 11606 / 5516J-15)</name>
    <dbReference type="NCBI Taxonomy" id="1223518"/>
    <lineage>
        <taxon>Bacteria</taxon>
        <taxon>Thermotogati</taxon>
        <taxon>Deinococcota</taxon>
        <taxon>Deinococci</taxon>
        <taxon>Deinococcales</taxon>
        <taxon>Deinococcaceae</taxon>
        <taxon>Deinococcus</taxon>
    </lineage>
</organism>
<evidence type="ECO:0000259" key="11">
    <source>
        <dbReference type="SMART" id="SM00642"/>
    </source>
</evidence>
<feature type="active site" description="Proton donor" evidence="9 10">
    <location>
        <position position="454"/>
    </location>
</feature>
<dbReference type="InterPro" id="IPR044143">
    <property type="entry name" value="GlgB_N_E_set_prok"/>
</dbReference>
<evidence type="ECO:0000256" key="10">
    <source>
        <dbReference type="PIRSR" id="PIRSR000463-1"/>
    </source>
</evidence>
<evidence type="ECO:0000256" key="8">
    <source>
        <dbReference type="ARBA" id="ARBA00023277"/>
    </source>
</evidence>
<dbReference type="InterPro" id="IPR054169">
    <property type="entry name" value="GlgB_N"/>
</dbReference>
<evidence type="ECO:0000256" key="6">
    <source>
        <dbReference type="ARBA" id="ARBA00022679"/>
    </source>
</evidence>
<dbReference type="NCBIfam" id="TIGR01515">
    <property type="entry name" value="branching_enzym"/>
    <property type="match status" value="1"/>
</dbReference>
<dbReference type="Pfam" id="PF02806">
    <property type="entry name" value="Alpha-amylase_C"/>
    <property type="match status" value="1"/>
</dbReference>
<dbReference type="InterPro" id="IPR006407">
    <property type="entry name" value="GlgB"/>
</dbReference>
<dbReference type="SUPFAM" id="SSF51445">
    <property type="entry name" value="(Trans)glycosidases"/>
    <property type="match status" value="1"/>
</dbReference>
<accession>A0A511N812</accession>
<protein>
    <recommendedName>
        <fullName evidence="9">1,4-alpha-glucan branching enzyme GlgB</fullName>
        <ecNumber evidence="9">2.4.1.18</ecNumber>
    </recommendedName>
    <alternativeName>
        <fullName evidence="9">1,4-alpha-D-glucan:1,4-alpha-D-glucan 6-glucosyl-transferase</fullName>
    </alternativeName>
    <alternativeName>
        <fullName evidence="9">Alpha-(1-&gt;4)-glucan branching enzyme</fullName>
    </alternativeName>
    <alternativeName>
        <fullName evidence="9">Glycogen branching enzyme</fullName>
        <shortName evidence="9">BE</shortName>
    </alternativeName>
</protein>
<dbReference type="GO" id="GO:0003844">
    <property type="term" value="F:1,4-alpha-glucan branching enzyme activity"/>
    <property type="evidence" value="ECO:0007669"/>
    <property type="project" value="UniProtKB-UniRule"/>
</dbReference>
<name>A0A511N812_DEIC1</name>
<keyword evidence="13" id="KW-1185">Reference proteome</keyword>
<gene>
    <name evidence="9 12" type="primary">glgB</name>
    <name evidence="12" type="ORF">DC3_46140</name>
</gene>
<dbReference type="PANTHER" id="PTHR43651">
    <property type="entry name" value="1,4-ALPHA-GLUCAN-BRANCHING ENZYME"/>
    <property type="match status" value="1"/>
</dbReference>
<evidence type="ECO:0000256" key="2">
    <source>
        <dbReference type="ARBA" id="ARBA00004964"/>
    </source>
</evidence>
<dbReference type="GO" id="GO:0004553">
    <property type="term" value="F:hydrolase activity, hydrolyzing O-glycosyl compounds"/>
    <property type="evidence" value="ECO:0007669"/>
    <property type="project" value="InterPro"/>
</dbReference>
<dbReference type="AlphaFoldDB" id="A0A511N812"/>
<dbReference type="NCBIfam" id="NF003811">
    <property type="entry name" value="PRK05402.1"/>
    <property type="match status" value="1"/>
</dbReference>
<dbReference type="PIRSF" id="PIRSF000463">
    <property type="entry name" value="GlgB"/>
    <property type="match status" value="1"/>
</dbReference>
<dbReference type="FunFam" id="3.20.20.80:FF:000003">
    <property type="entry name" value="1,4-alpha-glucan branching enzyme GlgB"/>
    <property type="match status" value="1"/>
</dbReference>
<dbReference type="InterPro" id="IPR014756">
    <property type="entry name" value="Ig_E-set"/>
</dbReference>
<evidence type="ECO:0000256" key="4">
    <source>
        <dbReference type="ARBA" id="ARBA00022600"/>
    </source>
</evidence>
<dbReference type="Pfam" id="PF02922">
    <property type="entry name" value="CBM_48"/>
    <property type="match status" value="1"/>
</dbReference>
<dbReference type="UniPathway" id="UPA00164"/>
<sequence>MTDLELLQQGRHYDPFRFLGLHFERESGTLRVWSPPAASVTALFPSGRTALLTQQDPSGLFVAEGIKQEENAHEYLLRITFHDGNVQQTRDPYSFWPTLSDFDLSLIKIGEQHQLHKKLGANVIEHQGVRGVSFAVWAPNAERVSVVGNFNGWNGLQNPMRTLGDSGIWEIFLPFIGSGEYYKFEIRSREGHVFLKSDPLAKFSEMRPGTASIVYDFTPFEWTDKEWIEGRKEDTRKDPISIYEVHLGSWMVGEGGSFLNYRELAHKLADYVTDQGYTHIELLPVSEHPFDGSWGYQVTGYFAPTSRFGTPDDFKYFMNHMHERGIGVIVDWVPGHFPKDAHGLGRFDGTPIYEYADPRKGEHLDWGTYIFDYGRTEVVNFLLSSALFWIEEYHVDGLRVDAVASILYLDFSRPHDAWIPNIYGGNENLEAIHFLKRLNELTHQYHPGILTMAEESSAFAGVSRPVFAGGLGFDYKWGMGWMNDSLAYFEKDSIYRKFEHHKISFFMVYAYHENYVLPISHDEVVHGKKSLIDKMPGDKWQKHANHRAFLAYMWTMPGKKLLFQGQEFGQWQEWSEARSIDWHLTQYPEHRGTQILMRDLNHLYRFQKALHTSDCIPGGFQWINVSDSENSVFSYIRKDIDSDEQVIVVANFTPVERTTYRIGVPEAGAYRELLNTDAEVYGGGNRGNLGLVHSQEQPYNGFQHSMEVLIPALGVIILKKEI</sequence>
<dbReference type="InterPro" id="IPR037439">
    <property type="entry name" value="Branching_enzy"/>
</dbReference>
<dbReference type="InterPro" id="IPR006048">
    <property type="entry name" value="A-amylase/branching_C"/>
</dbReference>
<evidence type="ECO:0000256" key="1">
    <source>
        <dbReference type="ARBA" id="ARBA00000826"/>
    </source>
</evidence>
<dbReference type="RefSeq" id="WP_146888686.1">
    <property type="nucleotide sequence ID" value="NZ_BJXB01000026.1"/>
</dbReference>
<dbReference type="InterPro" id="IPR004193">
    <property type="entry name" value="Glyco_hydro_13_N"/>
</dbReference>
<dbReference type="Pfam" id="PF00128">
    <property type="entry name" value="Alpha-amylase"/>
    <property type="match status" value="2"/>
</dbReference>
<evidence type="ECO:0000256" key="7">
    <source>
        <dbReference type="ARBA" id="ARBA00023056"/>
    </source>
</evidence>